<dbReference type="Proteomes" id="UP000320582">
    <property type="component" value="Unassembled WGS sequence"/>
</dbReference>
<organism evidence="1 2">
    <name type="scientific">Roseinatronobacter monicus</name>
    <dbReference type="NCBI Taxonomy" id="393481"/>
    <lineage>
        <taxon>Bacteria</taxon>
        <taxon>Pseudomonadati</taxon>
        <taxon>Pseudomonadota</taxon>
        <taxon>Alphaproteobacteria</taxon>
        <taxon>Rhodobacterales</taxon>
        <taxon>Paracoccaceae</taxon>
        <taxon>Roseinatronobacter</taxon>
    </lineage>
</organism>
<gene>
    <name evidence="1" type="ORF">BD293_0044</name>
</gene>
<proteinExistence type="predicted"/>
<evidence type="ECO:0000313" key="2">
    <source>
        <dbReference type="Proteomes" id="UP000320582"/>
    </source>
</evidence>
<comment type="caution">
    <text evidence="1">The sequence shown here is derived from an EMBL/GenBank/DDBJ whole genome shotgun (WGS) entry which is preliminary data.</text>
</comment>
<dbReference type="AlphaFoldDB" id="A0A543K8X0"/>
<protein>
    <submittedName>
        <fullName evidence="1">Uncharacterized protein</fullName>
    </submittedName>
</protein>
<reference evidence="1 2" key="1">
    <citation type="submission" date="2019-06" db="EMBL/GenBank/DDBJ databases">
        <title>Genomic Encyclopedia of Archaeal and Bacterial Type Strains, Phase II (KMG-II): from individual species to whole genera.</title>
        <authorList>
            <person name="Goeker M."/>
        </authorList>
    </citation>
    <scope>NUCLEOTIDE SEQUENCE [LARGE SCALE GENOMIC DNA]</scope>
    <source>
        <strain evidence="1 2">DSM 18423</strain>
    </source>
</reference>
<accession>A0A543K8X0</accession>
<dbReference type="EMBL" id="VFPT01000001">
    <property type="protein sequence ID" value="TQM91493.1"/>
    <property type="molecule type" value="Genomic_DNA"/>
</dbReference>
<keyword evidence="2" id="KW-1185">Reference proteome</keyword>
<name>A0A543K8X0_9RHOB</name>
<sequence length="67" mass="7823">MSADAFSEMVILAQRELCHRCNPDHLCTEFTQPHCKMSEITVGRRDDEAHCPFRMHKVHRIDGQQDI</sequence>
<evidence type="ECO:0000313" key="1">
    <source>
        <dbReference type="EMBL" id="TQM91493.1"/>
    </source>
</evidence>